<dbReference type="Gene3D" id="2.40.10.230">
    <property type="entry name" value="Probable tRNA pseudouridine synthase domain"/>
    <property type="match status" value="1"/>
</dbReference>
<protein>
    <recommendedName>
        <fullName evidence="7">H/ACA ribonucleoprotein complex subunit</fullName>
    </recommendedName>
</protein>
<comment type="subunit">
    <text evidence="7">Component of the small nucleolar ribonucleoprotein particles containing H/ACA-type snoRNAs (H/ACA snoRNPs).</text>
</comment>
<comment type="subcellular location">
    <subcellularLocation>
        <location evidence="7">Nucleus</location>
        <location evidence="7">Nucleolus</location>
    </subcellularLocation>
</comment>
<dbReference type="SUPFAM" id="SSF50447">
    <property type="entry name" value="Translation proteins"/>
    <property type="match status" value="1"/>
</dbReference>
<evidence type="ECO:0000256" key="3">
    <source>
        <dbReference type="ARBA" id="ARBA00022552"/>
    </source>
</evidence>
<reference evidence="11" key="1">
    <citation type="submission" date="2022-11" db="UniProtKB">
        <authorList>
            <consortium name="WormBaseParasite"/>
        </authorList>
    </citation>
    <scope>IDENTIFICATION</scope>
</reference>
<evidence type="ECO:0000256" key="4">
    <source>
        <dbReference type="ARBA" id="ARBA00022553"/>
    </source>
</evidence>
<keyword evidence="3 7" id="KW-0698">rRNA processing</keyword>
<dbReference type="InterPro" id="IPR038664">
    <property type="entry name" value="Gar1/Naf1_Cbf5-bd_sf"/>
</dbReference>
<evidence type="ECO:0000256" key="9">
    <source>
        <dbReference type="SAM" id="Phobius"/>
    </source>
</evidence>
<name>A0A914IA88_GLORO</name>
<dbReference type="InterPro" id="IPR009000">
    <property type="entry name" value="Transl_B-barrel_sf"/>
</dbReference>
<organism evidence="10 11">
    <name type="scientific">Globodera rostochiensis</name>
    <name type="common">Golden nematode worm</name>
    <name type="synonym">Heterodera rostochiensis</name>
    <dbReference type="NCBI Taxonomy" id="31243"/>
    <lineage>
        <taxon>Eukaryota</taxon>
        <taxon>Metazoa</taxon>
        <taxon>Ecdysozoa</taxon>
        <taxon>Nematoda</taxon>
        <taxon>Chromadorea</taxon>
        <taxon>Rhabditida</taxon>
        <taxon>Tylenchina</taxon>
        <taxon>Tylenchomorpha</taxon>
        <taxon>Tylenchoidea</taxon>
        <taxon>Heteroderidae</taxon>
        <taxon>Heteroderinae</taxon>
        <taxon>Globodera</taxon>
    </lineage>
</organism>
<feature type="transmembrane region" description="Helical" evidence="9">
    <location>
        <begin position="6"/>
        <end position="25"/>
    </location>
</feature>
<proteinExistence type="inferred from homology"/>
<evidence type="ECO:0000256" key="2">
    <source>
        <dbReference type="ARBA" id="ARBA00022517"/>
    </source>
</evidence>
<keyword evidence="7" id="KW-0687">Ribonucleoprotein</keyword>
<evidence type="ECO:0000313" key="11">
    <source>
        <dbReference type="WBParaSite" id="Gr19_v10_g8730.t1"/>
    </source>
</evidence>
<evidence type="ECO:0000256" key="1">
    <source>
        <dbReference type="ARBA" id="ARBA00009801"/>
    </source>
</evidence>
<sequence>MNPVALFLTYFDLCLTSLIIEILALQLMKTKIMRIFTACQISRRKLQMMILSPSLTESWRCVEDIVNLLQQEWMKTAAATKEIHRVWASLKRTEFKRFGVVESHINFLAKIRPDKDAPHLGYETVLFDNDKKPVGEIFEIFGTITDTLYALRFNDEEEAVKKLPIGEVIFYANADDAMTKPVFPKELAKLKNWDRARIAADSSDSEELFSDDEEEKRHLAYKRQKTRNDRPSEGSTTSMNAIPKKRAKVVGMNRLGRFRSAAHFNYPRQTHAVPYAMMSPSCYYMPTYPQFPPNFHLSGAPPWSHNIPLHQCKISDPNFSTVKATFLKDLIYMPNRKMLKI</sequence>
<dbReference type="GO" id="GO:0003723">
    <property type="term" value="F:RNA binding"/>
    <property type="evidence" value="ECO:0007669"/>
    <property type="project" value="UniProtKB-KW"/>
</dbReference>
<keyword evidence="4" id="KW-0597">Phosphoprotein</keyword>
<dbReference type="WBParaSite" id="Gr19_v10_g8730.t1">
    <property type="protein sequence ID" value="Gr19_v10_g8730.t1"/>
    <property type="gene ID" value="Gr19_v10_g8730"/>
</dbReference>
<feature type="compositionally biased region" description="Acidic residues" evidence="8">
    <location>
        <begin position="204"/>
        <end position="214"/>
    </location>
</feature>
<dbReference type="Proteomes" id="UP000887572">
    <property type="component" value="Unplaced"/>
</dbReference>
<comment type="function">
    <text evidence="7">Required for ribosome biogenesis. Part of a complex which catalyzes pseudouridylation of rRNA. This involves the isomerization of uridine such that the ribose is subsequently attached to C5, instead of the normal N1. Pseudouridine ("psi") residues may serve to stabilize the conformation of rRNAs.</text>
</comment>
<evidence type="ECO:0000256" key="6">
    <source>
        <dbReference type="ARBA" id="ARBA00023242"/>
    </source>
</evidence>
<keyword evidence="2 7" id="KW-0690">Ribosome biogenesis</keyword>
<keyword evidence="9" id="KW-0812">Transmembrane</keyword>
<dbReference type="GO" id="GO:0005730">
    <property type="term" value="C:nucleolus"/>
    <property type="evidence" value="ECO:0007669"/>
    <property type="project" value="UniProtKB-SubCell"/>
</dbReference>
<dbReference type="GO" id="GO:0000493">
    <property type="term" value="P:box H/ACA snoRNP assembly"/>
    <property type="evidence" value="ECO:0007669"/>
    <property type="project" value="InterPro"/>
</dbReference>
<keyword evidence="5 7" id="KW-0694">RNA-binding</keyword>
<feature type="region of interest" description="Disordered" evidence="8">
    <location>
        <begin position="204"/>
        <end position="239"/>
    </location>
</feature>
<accession>A0A914IA88</accession>
<comment type="similarity">
    <text evidence="7">Belongs to the GAR1 family.</text>
</comment>
<evidence type="ECO:0000256" key="5">
    <source>
        <dbReference type="ARBA" id="ARBA00022884"/>
    </source>
</evidence>
<comment type="similarity">
    <text evidence="1">Belongs to the NAF1 family.</text>
</comment>
<evidence type="ECO:0000256" key="7">
    <source>
        <dbReference type="RuleBase" id="RU364004"/>
    </source>
</evidence>
<dbReference type="GO" id="GO:0005732">
    <property type="term" value="C:sno(s)RNA-containing ribonucleoprotein complex"/>
    <property type="evidence" value="ECO:0007669"/>
    <property type="project" value="InterPro"/>
</dbReference>
<keyword evidence="6 7" id="KW-0539">Nucleus</keyword>
<keyword evidence="9" id="KW-1133">Transmembrane helix</keyword>
<dbReference type="PANTHER" id="PTHR31633:SF1">
    <property type="entry name" value="H_ACA RIBONUCLEOPROTEIN COMPLEX NON-CORE SUBUNIT NAF1"/>
    <property type="match status" value="1"/>
</dbReference>
<dbReference type="InterPro" id="IPR007504">
    <property type="entry name" value="H/ACA_rnp_Gar1/Naf1"/>
</dbReference>
<dbReference type="GO" id="GO:0001522">
    <property type="term" value="P:pseudouridine synthesis"/>
    <property type="evidence" value="ECO:0007669"/>
    <property type="project" value="InterPro"/>
</dbReference>
<dbReference type="PANTHER" id="PTHR31633">
    <property type="entry name" value="H/ACA RIBONUCLEOPROTEIN COMPLEX NON-CORE SUBUNIT NAF1"/>
    <property type="match status" value="1"/>
</dbReference>
<dbReference type="Pfam" id="PF04410">
    <property type="entry name" value="Gar1"/>
    <property type="match status" value="1"/>
</dbReference>
<evidence type="ECO:0000256" key="8">
    <source>
        <dbReference type="SAM" id="MobiDB-lite"/>
    </source>
</evidence>
<dbReference type="AlphaFoldDB" id="A0A914IA88"/>
<evidence type="ECO:0000313" key="10">
    <source>
        <dbReference type="Proteomes" id="UP000887572"/>
    </source>
</evidence>
<dbReference type="InterPro" id="IPR040309">
    <property type="entry name" value="Naf1"/>
</dbReference>
<keyword evidence="10" id="KW-1185">Reference proteome</keyword>
<keyword evidence="9" id="KW-0472">Membrane</keyword>
<dbReference type="GO" id="GO:0006364">
    <property type="term" value="P:rRNA processing"/>
    <property type="evidence" value="ECO:0007669"/>
    <property type="project" value="UniProtKB-KW"/>
</dbReference>